<dbReference type="RefSeq" id="WP_210804445.1">
    <property type="nucleotide sequence ID" value="NZ_JAGQDE010000038.1"/>
</dbReference>
<sequence>MGLRDTVINAMVATSLVAIGITAYDRLVRSPSTPRLAVVDVARLYNLAERVAASKAVGTQRGDQAAGAAVGALFRTAEDFGPQLEGTLKGLAAECQCTLVAMAAVVGEHPSIPDFTAEAARRLQLQAAPTPEGHQ</sequence>
<accession>A0A940YK64</accession>
<proteinExistence type="predicted"/>
<keyword evidence="1" id="KW-1133">Transmembrane helix</keyword>
<protein>
    <submittedName>
        <fullName evidence="2">Uncharacterized protein</fullName>
    </submittedName>
</protein>
<dbReference type="AlphaFoldDB" id="A0A940YK64"/>
<reference evidence="2" key="1">
    <citation type="submission" date="2021-04" db="EMBL/GenBank/DDBJ databases">
        <title>The genome sequence of Ideonella sp. 4Y11.</title>
        <authorList>
            <person name="Liu Y."/>
        </authorList>
    </citation>
    <scope>NUCLEOTIDE SEQUENCE</scope>
    <source>
        <strain evidence="2">4Y11</strain>
    </source>
</reference>
<keyword evidence="1" id="KW-0812">Transmembrane</keyword>
<dbReference type="Proteomes" id="UP000678374">
    <property type="component" value="Unassembled WGS sequence"/>
</dbReference>
<feature type="transmembrane region" description="Helical" evidence="1">
    <location>
        <begin position="6"/>
        <end position="24"/>
    </location>
</feature>
<comment type="caution">
    <text evidence="2">The sequence shown here is derived from an EMBL/GenBank/DDBJ whole genome shotgun (WGS) entry which is preliminary data.</text>
</comment>
<organism evidence="2 3">
    <name type="scientific">Ideonella aquatica</name>
    <dbReference type="NCBI Taxonomy" id="2824119"/>
    <lineage>
        <taxon>Bacteria</taxon>
        <taxon>Pseudomonadati</taxon>
        <taxon>Pseudomonadota</taxon>
        <taxon>Betaproteobacteria</taxon>
        <taxon>Burkholderiales</taxon>
        <taxon>Sphaerotilaceae</taxon>
        <taxon>Ideonella</taxon>
    </lineage>
</organism>
<dbReference type="EMBL" id="JAGQDE010000038">
    <property type="protein sequence ID" value="MBQ0961758.1"/>
    <property type="molecule type" value="Genomic_DNA"/>
</dbReference>
<evidence type="ECO:0000313" key="2">
    <source>
        <dbReference type="EMBL" id="MBQ0961758.1"/>
    </source>
</evidence>
<name>A0A940YK64_9BURK</name>
<evidence type="ECO:0000313" key="3">
    <source>
        <dbReference type="Proteomes" id="UP000678374"/>
    </source>
</evidence>
<keyword evidence="1" id="KW-0472">Membrane</keyword>
<keyword evidence="3" id="KW-1185">Reference proteome</keyword>
<evidence type="ECO:0000256" key="1">
    <source>
        <dbReference type="SAM" id="Phobius"/>
    </source>
</evidence>
<gene>
    <name evidence="2" type="ORF">KAK06_22670</name>
</gene>